<dbReference type="PANTHER" id="PTHR21444">
    <property type="entry name" value="COILED-COIL DOMAIN-CONTAINING PROTEIN 180"/>
    <property type="match status" value="1"/>
</dbReference>
<organism evidence="2 3">
    <name type="scientific">Triplophysa tibetana</name>
    <dbReference type="NCBI Taxonomy" id="1572043"/>
    <lineage>
        <taxon>Eukaryota</taxon>
        <taxon>Metazoa</taxon>
        <taxon>Chordata</taxon>
        <taxon>Craniata</taxon>
        <taxon>Vertebrata</taxon>
        <taxon>Euteleostomi</taxon>
        <taxon>Actinopterygii</taxon>
        <taxon>Neopterygii</taxon>
        <taxon>Teleostei</taxon>
        <taxon>Ostariophysi</taxon>
        <taxon>Cypriniformes</taxon>
        <taxon>Nemacheilidae</taxon>
        <taxon>Triplophysa</taxon>
    </lineage>
</organism>
<dbReference type="EMBL" id="SOYY01000013">
    <property type="protein sequence ID" value="KAA0713306.1"/>
    <property type="molecule type" value="Genomic_DNA"/>
</dbReference>
<dbReference type="Proteomes" id="UP000324632">
    <property type="component" value="Chromosome 13"/>
</dbReference>
<dbReference type="PANTHER" id="PTHR21444:SF14">
    <property type="entry name" value="COILED-COIL DOMAIN-CONTAINING PROTEIN 180"/>
    <property type="match status" value="1"/>
</dbReference>
<dbReference type="InterPro" id="IPR028089">
    <property type="entry name" value="DUF4455"/>
</dbReference>
<name>A0A5A9NX86_9TELE</name>
<feature type="domain" description="DUF4455" evidence="1">
    <location>
        <begin position="94"/>
        <end position="266"/>
    </location>
</feature>
<proteinExistence type="predicted"/>
<evidence type="ECO:0000313" key="2">
    <source>
        <dbReference type="EMBL" id="KAA0713306.1"/>
    </source>
</evidence>
<protein>
    <recommendedName>
        <fullName evidence="1">DUF4455 domain-containing protein</fullName>
    </recommendedName>
</protein>
<sequence>MDGQHEKDQFSMALYDSRQKRMLGVGACLLGGDDARYGTQRMGVNINYSTRNQLFSNSRHAERSNDQCDKAEIWGLPDTIAEKKNSDIIQHLVEKRRKDHNEAVSILQMDLSSISVDFEALFRETAMDFLQKWSKNKDSFENVSDLTAHSYQDTSDILHKACQTSFLMRQWIKEQDEIYARFESERKIKISAVLRKYTTKLEKISYLMPYDVHRLMDNTAMMINQALLANRCALAKLSLNWMEKYLQMEVFQRKRCEDKLQNWRKNLTS</sequence>
<comment type="caution">
    <text evidence="2">The sequence shown here is derived from an EMBL/GenBank/DDBJ whole genome shotgun (WGS) entry which is preliminary data.</text>
</comment>
<accession>A0A5A9NX86</accession>
<reference evidence="2 3" key="1">
    <citation type="journal article" date="2019" name="Mol. Ecol. Resour.">
        <title>Chromosome-level genome assembly of Triplophysa tibetana, a fish adapted to the harsh high-altitude environment of the Tibetan Plateau.</title>
        <authorList>
            <person name="Yang X."/>
            <person name="Liu H."/>
            <person name="Ma Z."/>
            <person name="Zou Y."/>
            <person name="Zou M."/>
            <person name="Mao Y."/>
            <person name="Li X."/>
            <person name="Wang H."/>
            <person name="Chen T."/>
            <person name="Wang W."/>
            <person name="Yang R."/>
        </authorList>
    </citation>
    <scope>NUCLEOTIDE SEQUENCE [LARGE SCALE GENOMIC DNA]</scope>
    <source>
        <strain evidence="2">TTIB1903HZAU</strain>
        <tissue evidence="2">Muscle</tissue>
    </source>
</reference>
<evidence type="ECO:0000313" key="3">
    <source>
        <dbReference type="Proteomes" id="UP000324632"/>
    </source>
</evidence>
<gene>
    <name evidence="2" type="ORF">E1301_Tti009274</name>
</gene>
<dbReference type="AlphaFoldDB" id="A0A5A9NX86"/>
<evidence type="ECO:0000259" key="1">
    <source>
        <dbReference type="Pfam" id="PF14643"/>
    </source>
</evidence>
<keyword evidence="3" id="KW-1185">Reference proteome</keyword>
<dbReference type="Pfam" id="PF14643">
    <property type="entry name" value="DUF4455"/>
    <property type="match status" value="1"/>
</dbReference>